<dbReference type="InterPro" id="IPR036856">
    <property type="entry name" value="Ald_Oxase/Xan_DH_a/b_sf"/>
</dbReference>
<dbReference type="PANTHER" id="PTHR11908:SF132">
    <property type="entry name" value="ALDEHYDE OXIDASE 1-RELATED"/>
    <property type="match status" value="1"/>
</dbReference>
<dbReference type="Pfam" id="PF20256">
    <property type="entry name" value="MoCoBD_2"/>
    <property type="match status" value="1"/>
</dbReference>
<evidence type="ECO:0000256" key="2">
    <source>
        <dbReference type="ARBA" id="ARBA00023002"/>
    </source>
</evidence>
<evidence type="ECO:0000313" key="5">
    <source>
        <dbReference type="Proteomes" id="UP000315252"/>
    </source>
</evidence>
<dbReference type="Gene3D" id="3.30.365.10">
    <property type="entry name" value="Aldehyde oxidase/xanthine dehydrogenase, molybdopterin binding domain"/>
    <property type="match status" value="4"/>
</dbReference>
<dbReference type="GO" id="GO:0005506">
    <property type="term" value="F:iron ion binding"/>
    <property type="evidence" value="ECO:0007669"/>
    <property type="project" value="InterPro"/>
</dbReference>
<keyword evidence="1" id="KW-0500">Molybdenum</keyword>
<dbReference type="Proteomes" id="UP000315252">
    <property type="component" value="Unassembled WGS sequence"/>
</dbReference>
<dbReference type="RefSeq" id="WP_142895125.1">
    <property type="nucleotide sequence ID" value="NZ_ML660052.1"/>
</dbReference>
<name>A0A545U346_9PROT</name>
<comment type="caution">
    <text evidence="4">The sequence shown here is derived from an EMBL/GenBank/DDBJ whole genome shotgun (WGS) entry which is preliminary data.</text>
</comment>
<sequence>MVKFGVGQGLRRVEDERLLTGYGRYTDDIKEDGEVFGYVLRSPYAHADIRSMDLEDAKAAPGVLGVYSHEDLTADGVQNIPCMTPIPGKNGTTPIMPPRPALANGRVRHIGDPVAFVVAETLEQARDAAELIFVDYADLPANVRSDKALEASTPQVWDEAPGNLCLDWEEGDRAATEAVIGKAHKVVRLELINNRVVVNAMEPRGALASYDPESDQMTLVSGSQGVFSLRNQLAERIFQVPPEKIRVRTQDVGGGFGMKIFVYPEQVLVMFAARRLKRPVRWTGDRSESFMSDSQGRDHVTSLEAGLDENGKIIALKVLTIADLGAYLSNFGPYIPTLCGSYLLCGVYTIPTLYVEVKCVFTNTVPVDAYRGAGRPEAAYAIERLIDYAAREIAIAPDEMRRRNFIPPDAMPFKTCTGITYDTGDFAQIMRRAQEAAGWGDFEARRAEAKTRGKLRGQGMASYIEACGGIGEEEARIKVNADGGITLFIGTQNNGQGHATAYAQIIGDRLGLEPEQIELRQGDTNELASGGGTGGSRSVLMGGMAITGASEKVIARAREIAGHLLEAATDDIEYNAGILSIAGTDRRVSLADVAQAAQTGTGLPPEAAEALKEGIDETAKFTDTPPKTYPNGSHICEVEIDAETGVAKVVRYVIYDDFGTVINPLMAAGQVHGGTVQGIGQALLEQTVYDPETGQLLTGSYLDYCMPRADDIPDIELTMVEDMPCATNDMGMKGAGEAGCIGAPPAVINAIVDALAPLGVRHVDMPATPEKIWRLIQSADANRVAAE</sequence>
<dbReference type="SMART" id="SM01008">
    <property type="entry name" value="Ald_Xan_dh_C"/>
    <property type="match status" value="1"/>
</dbReference>
<dbReference type="Pfam" id="PF01315">
    <property type="entry name" value="Ald_Xan_dh_C"/>
    <property type="match status" value="1"/>
</dbReference>
<dbReference type="InterPro" id="IPR000674">
    <property type="entry name" value="Ald_Oxase/Xan_DH_a/b"/>
</dbReference>
<evidence type="ECO:0000313" key="4">
    <source>
        <dbReference type="EMBL" id="TQV83890.1"/>
    </source>
</evidence>
<dbReference type="InterPro" id="IPR046867">
    <property type="entry name" value="AldOxase/xan_DH_MoCoBD2"/>
</dbReference>
<protein>
    <submittedName>
        <fullName evidence="4">Xanthine dehydrogenase family protein molybdopterin-binding subunit</fullName>
    </submittedName>
</protein>
<dbReference type="AlphaFoldDB" id="A0A545U346"/>
<evidence type="ECO:0000256" key="1">
    <source>
        <dbReference type="ARBA" id="ARBA00022505"/>
    </source>
</evidence>
<evidence type="ECO:0000259" key="3">
    <source>
        <dbReference type="SMART" id="SM01008"/>
    </source>
</evidence>
<dbReference type="InterPro" id="IPR016208">
    <property type="entry name" value="Ald_Oxase/xanthine_DH-like"/>
</dbReference>
<gene>
    <name evidence="4" type="ORF">FKG95_04755</name>
</gene>
<dbReference type="OrthoDB" id="9758509at2"/>
<organism evidence="4 5">
    <name type="scientific">Denitrobaculum tricleocarpae</name>
    <dbReference type="NCBI Taxonomy" id="2591009"/>
    <lineage>
        <taxon>Bacteria</taxon>
        <taxon>Pseudomonadati</taxon>
        <taxon>Pseudomonadota</taxon>
        <taxon>Alphaproteobacteria</taxon>
        <taxon>Rhodospirillales</taxon>
        <taxon>Rhodospirillaceae</taxon>
        <taxon>Denitrobaculum</taxon>
    </lineage>
</organism>
<dbReference type="EMBL" id="VHSH01000001">
    <property type="protein sequence ID" value="TQV83890.1"/>
    <property type="molecule type" value="Genomic_DNA"/>
</dbReference>
<dbReference type="InterPro" id="IPR008274">
    <property type="entry name" value="AldOxase/xan_DH_MoCoBD1"/>
</dbReference>
<dbReference type="InterPro" id="IPR037165">
    <property type="entry name" value="AldOxase/xan_DH_Mopterin-bd_sf"/>
</dbReference>
<dbReference type="Pfam" id="PF02738">
    <property type="entry name" value="MoCoBD_1"/>
    <property type="match status" value="1"/>
</dbReference>
<dbReference type="SUPFAM" id="SSF56003">
    <property type="entry name" value="Molybdenum cofactor-binding domain"/>
    <property type="match status" value="1"/>
</dbReference>
<accession>A0A545U346</accession>
<dbReference type="GO" id="GO:0016491">
    <property type="term" value="F:oxidoreductase activity"/>
    <property type="evidence" value="ECO:0007669"/>
    <property type="project" value="UniProtKB-KW"/>
</dbReference>
<reference evidence="4 5" key="1">
    <citation type="submission" date="2019-06" db="EMBL/GenBank/DDBJ databases">
        <title>Whole genome sequence for Rhodospirillaceae sp. R148.</title>
        <authorList>
            <person name="Wang G."/>
        </authorList>
    </citation>
    <scope>NUCLEOTIDE SEQUENCE [LARGE SCALE GENOMIC DNA]</scope>
    <source>
        <strain evidence="4 5">R148</strain>
    </source>
</reference>
<keyword evidence="2" id="KW-0560">Oxidoreductase</keyword>
<keyword evidence="5" id="KW-1185">Reference proteome</keyword>
<dbReference type="SUPFAM" id="SSF54665">
    <property type="entry name" value="CO dehydrogenase molybdoprotein N-domain-like"/>
    <property type="match status" value="1"/>
</dbReference>
<proteinExistence type="predicted"/>
<dbReference type="Gene3D" id="3.90.1170.50">
    <property type="entry name" value="Aldehyde oxidase/xanthine dehydrogenase, a/b hammerhead"/>
    <property type="match status" value="1"/>
</dbReference>
<feature type="domain" description="Aldehyde oxidase/xanthine dehydrogenase a/b hammerhead" evidence="3">
    <location>
        <begin position="20"/>
        <end position="140"/>
    </location>
</feature>
<dbReference type="PANTHER" id="PTHR11908">
    <property type="entry name" value="XANTHINE DEHYDROGENASE"/>
    <property type="match status" value="1"/>
</dbReference>